<dbReference type="EMBL" id="CM042018">
    <property type="protein sequence ID" value="KAI3830082.1"/>
    <property type="molecule type" value="Genomic_DNA"/>
</dbReference>
<organism evidence="1 2">
    <name type="scientific">Smallanthus sonchifolius</name>
    <dbReference type="NCBI Taxonomy" id="185202"/>
    <lineage>
        <taxon>Eukaryota</taxon>
        <taxon>Viridiplantae</taxon>
        <taxon>Streptophyta</taxon>
        <taxon>Embryophyta</taxon>
        <taxon>Tracheophyta</taxon>
        <taxon>Spermatophyta</taxon>
        <taxon>Magnoliopsida</taxon>
        <taxon>eudicotyledons</taxon>
        <taxon>Gunneridae</taxon>
        <taxon>Pentapetalae</taxon>
        <taxon>asterids</taxon>
        <taxon>campanulids</taxon>
        <taxon>Asterales</taxon>
        <taxon>Asteraceae</taxon>
        <taxon>Asteroideae</taxon>
        <taxon>Heliantheae alliance</taxon>
        <taxon>Millerieae</taxon>
        <taxon>Smallanthus</taxon>
    </lineage>
</organism>
<evidence type="ECO:0000313" key="2">
    <source>
        <dbReference type="Proteomes" id="UP001056120"/>
    </source>
</evidence>
<name>A0ACB9KCT4_9ASTR</name>
<reference evidence="2" key="1">
    <citation type="journal article" date="2022" name="Mol. Ecol. Resour.">
        <title>The genomes of chicory, endive, great burdock and yacon provide insights into Asteraceae palaeo-polyploidization history and plant inulin production.</title>
        <authorList>
            <person name="Fan W."/>
            <person name="Wang S."/>
            <person name="Wang H."/>
            <person name="Wang A."/>
            <person name="Jiang F."/>
            <person name="Liu H."/>
            <person name="Zhao H."/>
            <person name="Xu D."/>
            <person name="Zhang Y."/>
        </authorList>
    </citation>
    <scope>NUCLEOTIDE SEQUENCE [LARGE SCALE GENOMIC DNA]</scope>
    <source>
        <strain evidence="2">cv. Yunnan</strain>
    </source>
</reference>
<comment type="caution">
    <text evidence="1">The sequence shown here is derived from an EMBL/GenBank/DDBJ whole genome shotgun (WGS) entry which is preliminary data.</text>
</comment>
<accession>A0ACB9KCT4</accession>
<proteinExistence type="predicted"/>
<gene>
    <name evidence="1" type="ORF">L1987_04215</name>
</gene>
<evidence type="ECO:0000313" key="1">
    <source>
        <dbReference type="EMBL" id="KAI3830082.1"/>
    </source>
</evidence>
<protein>
    <submittedName>
        <fullName evidence="1">Uncharacterized protein</fullName>
    </submittedName>
</protein>
<dbReference type="Proteomes" id="UP001056120">
    <property type="component" value="Linkage Group LG01"/>
</dbReference>
<reference evidence="1 2" key="2">
    <citation type="journal article" date="2022" name="Mol. Ecol. Resour.">
        <title>The genomes of chicory, endive, great burdock and yacon provide insights into Asteraceae paleo-polyploidization history and plant inulin production.</title>
        <authorList>
            <person name="Fan W."/>
            <person name="Wang S."/>
            <person name="Wang H."/>
            <person name="Wang A."/>
            <person name="Jiang F."/>
            <person name="Liu H."/>
            <person name="Zhao H."/>
            <person name="Xu D."/>
            <person name="Zhang Y."/>
        </authorList>
    </citation>
    <scope>NUCLEOTIDE SEQUENCE [LARGE SCALE GENOMIC DNA]</scope>
    <source>
        <strain evidence="2">cv. Yunnan</strain>
        <tissue evidence="1">Leaves</tissue>
    </source>
</reference>
<keyword evidence="2" id="KW-1185">Reference proteome</keyword>
<sequence>MSIGGFGKLKTLKLLGNDVNLFLQIAVSFEVKALMGIKASLLDPHGVLENWDADSVDPCSWTMVTCSSELLVSGLKGVKMAEAALVTKLMSETCSLVIFTSLINRGYRQLSLMIQKVLIAINVLLNDSFQGLEKLPFEEYFFIKMVKGLK</sequence>